<reference evidence="2 3" key="1">
    <citation type="submission" date="2017-12" db="EMBL/GenBank/DDBJ databases">
        <title>Gene loss provides genomic basis for host adaptation in cereal stripe rust fungi.</title>
        <authorList>
            <person name="Xia C."/>
        </authorList>
    </citation>
    <scope>NUCLEOTIDE SEQUENCE [LARGE SCALE GENOMIC DNA]</scope>
    <source>
        <strain evidence="2 3">93TX-2</strain>
    </source>
</reference>
<protein>
    <submittedName>
        <fullName evidence="2">Uncharacterized protein</fullName>
    </submittedName>
</protein>
<feature type="compositionally biased region" description="Low complexity" evidence="1">
    <location>
        <begin position="701"/>
        <end position="724"/>
    </location>
</feature>
<organism evidence="2 3">
    <name type="scientific">Puccinia striiformis</name>
    <dbReference type="NCBI Taxonomy" id="27350"/>
    <lineage>
        <taxon>Eukaryota</taxon>
        <taxon>Fungi</taxon>
        <taxon>Dikarya</taxon>
        <taxon>Basidiomycota</taxon>
        <taxon>Pucciniomycotina</taxon>
        <taxon>Pucciniomycetes</taxon>
        <taxon>Pucciniales</taxon>
        <taxon>Pucciniaceae</taxon>
        <taxon>Puccinia</taxon>
    </lineage>
</organism>
<evidence type="ECO:0000313" key="3">
    <source>
        <dbReference type="Proteomes" id="UP000238274"/>
    </source>
</evidence>
<reference evidence="3" key="3">
    <citation type="journal article" date="2018" name="Mol. Plant Microbe Interact.">
        <title>Genome sequence resources for the wheat stripe rust pathogen (Puccinia striiformis f. sp. tritici) and the barley stripe rust pathogen (Puccinia striiformis f. sp. hordei).</title>
        <authorList>
            <person name="Xia C."/>
            <person name="Wang M."/>
            <person name="Yin C."/>
            <person name="Cornejo O.E."/>
            <person name="Hulbert S.H."/>
            <person name="Chen X."/>
        </authorList>
    </citation>
    <scope>NUCLEOTIDE SEQUENCE [LARGE SCALE GENOMIC DNA]</scope>
    <source>
        <strain evidence="3">93TX-2</strain>
    </source>
</reference>
<dbReference type="EMBL" id="PKSM01000016">
    <property type="protein sequence ID" value="POW21850.1"/>
    <property type="molecule type" value="Genomic_DNA"/>
</dbReference>
<feature type="region of interest" description="Disordered" evidence="1">
    <location>
        <begin position="778"/>
        <end position="809"/>
    </location>
</feature>
<evidence type="ECO:0000313" key="2">
    <source>
        <dbReference type="EMBL" id="POW21850.1"/>
    </source>
</evidence>
<comment type="caution">
    <text evidence="2">The sequence shown here is derived from an EMBL/GenBank/DDBJ whole genome shotgun (WGS) entry which is preliminary data.</text>
</comment>
<sequence length="861" mass="93940">MAWHYSNSNTRIDSIQCAMPCALGNSTKGVLRITKEMFDDNGVSVAIQKNSSHSGPQSDSTASLGFNVRNANTPVHLFFHLELAKLFDKSKKKLYMANMIWPFKLTIFGEVYTLISRGFWADSHYWGKVMCNVNGVLGVWMHDDPQNAGYARLVDTVAGSIGGAHQDTSWVIYSRGWTTEEAAPPKFNINWPPPLAEAPSPLNHLLEEDLLPWDRSTPQSPLADVQRKTVEPLVAKATLGRPKKEKESLSTFQFKPAMDLVDPDAEILQARREASWHVHLPSNLIKLAPKAGSAALTKVLGTKEAPAPKKAAATKNVPAPKEVPATKKAPAPKKVPASKKALKISSICLITILSLTFLQRFPKEMGILARPPKFNINWPPPLAEAPSPLNHLLEEDLLPWDRSTPQSPLADVQRKTVEPLVAKATLGRPKKEKNPSVLFNSSQRWIWLIPMLKYYRRAAKPAGIEAPAPKKSGSNQECASTKRSAGNQEGTSTKESAGKQEGTKDILNLPDHNPQPHILTTIPEGDGHTSKVEVDNVNGPLSNNSKIGHELDFTLLQSTNGWPPKFNINSPPPLAEATSPLNHLLEGDLLPLDRNTPQSPLADVQHETVEPLVAKATLGCPKKEKESLTTFEFKPAMDLVDPNAEILQAHREANWHVHLPSNLIELAPKAGSAALTKVLGTKKAPAPKKVPATKNVLAPKEVPATKKAPAPKKVPASKKALALKNGPVPKKPPASTSCTPLTSQAAAITPFQPALLTDADWERMAACGDAYWKSHQKEQTAAEIRMSSQDNKPPTPSQLPPTFHPKSCLNNSILNQSQKRKITGCSSIKTPDNKQVACENWIDVNDVNAANDDDQRSSNSK</sequence>
<accession>A0A2S4WJ80</accession>
<reference evidence="3" key="2">
    <citation type="journal article" date="2018" name="BMC Genomics">
        <title>Genomic insights into host adaptation between the wheat stripe rust pathogen (Puccinia striiformis f. sp. tritici) and the barley stripe rust pathogen (Puccinia striiformis f. sp. hordei).</title>
        <authorList>
            <person name="Xia C."/>
            <person name="Wang M."/>
            <person name="Yin C."/>
            <person name="Cornejo O.E."/>
            <person name="Hulbert S.H."/>
            <person name="Chen X."/>
        </authorList>
    </citation>
    <scope>NUCLEOTIDE SEQUENCE [LARGE SCALE GENOMIC DNA]</scope>
    <source>
        <strain evidence="3">93TX-2</strain>
    </source>
</reference>
<feature type="compositionally biased region" description="Basic and acidic residues" evidence="1">
    <location>
        <begin position="525"/>
        <end position="534"/>
    </location>
</feature>
<keyword evidence="3" id="KW-1185">Reference proteome</keyword>
<dbReference type="AlphaFoldDB" id="A0A2S4WJ80"/>
<dbReference type="VEuPathDB" id="FungiDB:PSTT_11255"/>
<feature type="region of interest" description="Disordered" evidence="1">
    <location>
        <begin position="701"/>
        <end position="739"/>
    </location>
</feature>
<dbReference type="VEuPathDB" id="FungiDB:PSHT_01945"/>
<feature type="region of interest" description="Disordered" evidence="1">
    <location>
        <begin position="304"/>
        <end position="334"/>
    </location>
</feature>
<name>A0A2S4WJ80_9BASI</name>
<feature type="compositionally biased region" description="Pro residues" evidence="1">
    <location>
        <begin position="793"/>
        <end position="803"/>
    </location>
</feature>
<feature type="compositionally biased region" description="Low complexity" evidence="1">
    <location>
        <begin position="308"/>
        <end position="334"/>
    </location>
</feature>
<proteinExistence type="predicted"/>
<feature type="compositionally biased region" description="Polar residues" evidence="1">
    <location>
        <begin position="472"/>
        <end position="495"/>
    </location>
</feature>
<gene>
    <name evidence="2" type="ORF">PSHT_01945</name>
</gene>
<dbReference type="VEuPathDB" id="FungiDB:PSTT_11254"/>
<evidence type="ECO:0000256" key="1">
    <source>
        <dbReference type="SAM" id="MobiDB-lite"/>
    </source>
</evidence>
<feature type="region of interest" description="Disordered" evidence="1">
    <location>
        <begin position="464"/>
        <end position="543"/>
    </location>
</feature>
<dbReference type="Proteomes" id="UP000238274">
    <property type="component" value="Unassembled WGS sequence"/>
</dbReference>